<sequence>MGLKFKSRGSALLTALFIMTLVAIAVTAMSTRLHLDIYRTRLTITSDKLYLASQGVTFWAMNLLSNPEFNKPLPETIEYPNRYENLYPQIRTTGKLIDLQARFNLNNLQDKRYEITFNQLLEQILPSMNSNERKSQVLATAHWVTPYKPDQGTDRLLSIYKQNKPPYLPSHQPMKSISEFRLIQSVSAQDYLLLSPYITALPEITSININTASKPVLMALGNGLTENQVNDLKMILGEGLLDLKAVSKQIEKLNIPPEQITTESMYYLSEAVTRSEHLSLINYTILKRTKDEKGNVTISVELESLNTL</sequence>
<reference evidence="12" key="1">
    <citation type="journal article" date="2014" name="Int. J. Syst. Evol. Microbiol.">
        <title>Complete genome sequence of Corynebacterium casei LMG S-19264T (=DSM 44701T), isolated from a smear-ripened cheese.</title>
        <authorList>
            <consortium name="US DOE Joint Genome Institute (JGI-PGF)"/>
            <person name="Walter F."/>
            <person name="Albersmeier A."/>
            <person name="Kalinowski J."/>
            <person name="Ruckert C."/>
        </authorList>
    </citation>
    <scope>NUCLEOTIDE SEQUENCE</scope>
    <source>
        <strain evidence="12">JCM 13919</strain>
    </source>
</reference>
<keyword evidence="6" id="KW-0812">Transmembrane</keyword>
<keyword evidence="7" id="KW-0653">Protein transport</keyword>
<gene>
    <name evidence="12" type="primary">xcpX</name>
    <name evidence="12" type="ORF">GCM10007966_01820</name>
</gene>
<evidence type="ECO:0000256" key="4">
    <source>
        <dbReference type="ARBA" id="ARBA00022475"/>
    </source>
</evidence>
<accession>A0A917JLW5</accession>
<protein>
    <recommendedName>
        <fullName evidence="10">Type II secretion system protein K</fullName>
    </recommendedName>
</protein>
<comment type="subcellular location">
    <subcellularLocation>
        <location evidence="1 10">Cell inner membrane</location>
    </subcellularLocation>
</comment>
<evidence type="ECO:0000313" key="13">
    <source>
        <dbReference type="Proteomes" id="UP000630149"/>
    </source>
</evidence>
<keyword evidence="13" id="KW-1185">Reference proteome</keyword>
<evidence type="ECO:0000256" key="3">
    <source>
        <dbReference type="ARBA" id="ARBA00022448"/>
    </source>
</evidence>
<dbReference type="Gene3D" id="1.10.40.60">
    <property type="entry name" value="EpsJ-like"/>
    <property type="match status" value="2"/>
</dbReference>
<name>A0A917JLW5_9GAMM</name>
<proteinExistence type="inferred from homology"/>
<evidence type="ECO:0000256" key="5">
    <source>
        <dbReference type="ARBA" id="ARBA00022519"/>
    </source>
</evidence>
<feature type="domain" description="T2SS protein K first SAM-like" evidence="11">
    <location>
        <begin position="101"/>
        <end position="203"/>
    </location>
</feature>
<evidence type="ECO:0000256" key="9">
    <source>
        <dbReference type="ARBA" id="ARBA00023136"/>
    </source>
</evidence>
<dbReference type="OrthoDB" id="9788973at2"/>
<evidence type="ECO:0000256" key="8">
    <source>
        <dbReference type="ARBA" id="ARBA00022989"/>
    </source>
</evidence>
<evidence type="ECO:0000256" key="6">
    <source>
        <dbReference type="ARBA" id="ARBA00022692"/>
    </source>
</evidence>
<organism evidence="12 13">
    <name type="scientific">Legionella impletisoli</name>
    <dbReference type="NCBI Taxonomy" id="343510"/>
    <lineage>
        <taxon>Bacteria</taxon>
        <taxon>Pseudomonadati</taxon>
        <taxon>Pseudomonadota</taxon>
        <taxon>Gammaproteobacteria</taxon>
        <taxon>Legionellales</taxon>
        <taxon>Legionellaceae</taxon>
        <taxon>Legionella</taxon>
    </lineage>
</organism>
<dbReference type="GO" id="GO:0005886">
    <property type="term" value="C:plasma membrane"/>
    <property type="evidence" value="ECO:0007669"/>
    <property type="project" value="UniProtKB-SubCell"/>
</dbReference>
<keyword evidence="4 10" id="KW-1003">Cell membrane</keyword>
<keyword evidence="9 10" id="KW-0472">Membrane</keyword>
<dbReference type="Pfam" id="PF21687">
    <property type="entry name" value="T2SSK_1st"/>
    <property type="match status" value="1"/>
</dbReference>
<evidence type="ECO:0000259" key="11">
    <source>
        <dbReference type="Pfam" id="PF21687"/>
    </source>
</evidence>
<dbReference type="InterPro" id="IPR049031">
    <property type="entry name" value="T2SSK_SAM-like_1st"/>
</dbReference>
<dbReference type="SUPFAM" id="SSF158544">
    <property type="entry name" value="GspK insert domain-like"/>
    <property type="match status" value="1"/>
</dbReference>
<dbReference type="NCBIfam" id="NF037980">
    <property type="entry name" value="T2SS_GspK"/>
    <property type="match status" value="1"/>
</dbReference>
<dbReference type="PIRSF" id="PIRSF002786">
    <property type="entry name" value="XcpX"/>
    <property type="match status" value="1"/>
</dbReference>
<keyword evidence="3 10" id="KW-0813">Transport</keyword>
<dbReference type="Gene3D" id="3.30.1300.30">
    <property type="entry name" value="GSPII I/J protein-like"/>
    <property type="match status" value="1"/>
</dbReference>
<evidence type="ECO:0000313" key="12">
    <source>
        <dbReference type="EMBL" id="GGI76734.1"/>
    </source>
</evidence>
<dbReference type="EMBL" id="BMOB01000001">
    <property type="protein sequence ID" value="GGI76734.1"/>
    <property type="molecule type" value="Genomic_DNA"/>
</dbReference>
<evidence type="ECO:0000256" key="7">
    <source>
        <dbReference type="ARBA" id="ARBA00022927"/>
    </source>
</evidence>
<keyword evidence="5 10" id="KW-0997">Cell inner membrane</keyword>
<evidence type="ECO:0000256" key="1">
    <source>
        <dbReference type="ARBA" id="ARBA00004533"/>
    </source>
</evidence>
<dbReference type="AlphaFoldDB" id="A0A917JLW5"/>
<dbReference type="InterPro" id="IPR038072">
    <property type="entry name" value="GspK_central_sf"/>
</dbReference>
<dbReference type="RefSeq" id="WP_131775426.1">
    <property type="nucleotide sequence ID" value="NZ_BMOB01000001.1"/>
</dbReference>
<dbReference type="GO" id="GO:0009306">
    <property type="term" value="P:protein secretion"/>
    <property type="evidence" value="ECO:0007669"/>
    <property type="project" value="InterPro"/>
</dbReference>
<dbReference type="Proteomes" id="UP000630149">
    <property type="component" value="Unassembled WGS sequence"/>
</dbReference>
<comment type="caution">
    <text evidence="12">The sequence shown here is derived from an EMBL/GenBank/DDBJ whole genome shotgun (WGS) entry which is preliminary data.</text>
</comment>
<dbReference type="InterPro" id="IPR005628">
    <property type="entry name" value="GspK"/>
</dbReference>
<dbReference type="PANTHER" id="PTHR38831:SF1">
    <property type="entry name" value="TYPE II SECRETION SYSTEM PROTEIN K-RELATED"/>
    <property type="match status" value="1"/>
</dbReference>
<comment type="similarity">
    <text evidence="2 10">Belongs to the GSP K family.</text>
</comment>
<evidence type="ECO:0000256" key="2">
    <source>
        <dbReference type="ARBA" id="ARBA00007246"/>
    </source>
</evidence>
<evidence type="ECO:0000256" key="10">
    <source>
        <dbReference type="PIRNR" id="PIRNR002786"/>
    </source>
</evidence>
<dbReference type="PANTHER" id="PTHR38831">
    <property type="entry name" value="TYPE II SECRETION SYSTEM PROTEIN K"/>
    <property type="match status" value="1"/>
</dbReference>
<reference evidence="12" key="2">
    <citation type="submission" date="2020-09" db="EMBL/GenBank/DDBJ databases">
        <authorList>
            <person name="Sun Q."/>
            <person name="Ohkuma M."/>
        </authorList>
    </citation>
    <scope>NUCLEOTIDE SEQUENCE</scope>
    <source>
        <strain evidence="12">JCM 13919</strain>
    </source>
</reference>
<keyword evidence="8" id="KW-1133">Transmembrane helix</keyword>